<keyword evidence="2" id="KW-0472">Membrane</keyword>
<evidence type="ECO:0000256" key="2">
    <source>
        <dbReference type="SAM" id="Phobius"/>
    </source>
</evidence>
<feature type="transmembrane region" description="Helical" evidence="2">
    <location>
        <begin position="379"/>
        <end position="401"/>
    </location>
</feature>
<reference evidence="4" key="1">
    <citation type="submission" date="2021-01" db="EMBL/GenBank/DDBJ databases">
        <authorList>
            <person name="Corre E."/>
            <person name="Pelletier E."/>
            <person name="Niang G."/>
            <person name="Scheremetjew M."/>
            <person name="Finn R."/>
            <person name="Kale V."/>
            <person name="Holt S."/>
            <person name="Cochrane G."/>
            <person name="Meng A."/>
            <person name="Brown T."/>
            <person name="Cohen L."/>
        </authorList>
    </citation>
    <scope>NUCLEOTIDE SEQUENCE</scope>
    <source>
        <strain evidence="4">MM31A-1</strain>
    </source>
</reference>
<proteinExistence type="predicted"/>
<keyword evidence="2" id="KW-1133">Transmembrane helix</keyword>
<name>A0A7S3PXC4_9STRA</name>
<dbReference type="EMBL" id="HBIO01005160">
    <property type="protein sequence ID" value="CAE0458767.1"/>
    <property type="molecule type" value="Transcribed_RNA"/>
</dbReference>
<evidence type="ECO:0000256" key="1">
    <source>
        <dbReference type="SAM" id="MobiDB-lite"/>
    </source>
</evidence>
<accession>A0A7S3PXC4</accession>
<feature type="compositionally biased region" description="Polar residues" evidence="1">
    <location>
        <begin position="297"/>
        <end position="314"/>
    </location>
</feature>
<organism evidence="4">
    <name type="scientific">Chaetoceros debilis</name>
    <dbReference type="NCBI Taxonomy" id="122233"/>
    <lineage>
        <taxon>Eukaryota</taxon>
        <taxon>Sar</taxon>
        <taxon>Stramenopiles</taxon>
        <taxon>Ochrophyta</taxon>
        <taxon>Bacillariophyta</taxon>
        <taxon>Coscinodiscophyceae</taxon>
        <taxon>Chaetocerotophycidae</taxon>
        <taxon>Chaetocerotales</taxon>
        <taxon>Chaetocerotaceae</taxon>
        <taxon>Chaetoceros</taxon>
    </lineage>
</organism>
<sequence length="412" mass="47206">MRLHSICLTSVGAFLSHVAAFTEITTESELGKSLLSSARRIDEGQSYYWMNNYSLKFQGCHNIKSWNFNADGDEDVRIMTSRLVRFRLCPSMYCSKRSGTGCSKGYGDYVVDVDTYVSAYVEAQRKQDEYECQNYMYKHCDCMSDDDGAFDDAYTREICEYKCYSKTKKWAHCIEDNPYYDDDASGSHLYRNDLRDFEKYFKECSQFEVSGNNRRRLKDEEDGDDYYEPQYYIGSYCADQGGKIYLGVFTDDTCTNFADKNAGRTTYKELTGGYELPFSDYSMVRSDCVACNERDTNQNQGSGNGDGENNQRQNQNKVSNACKEVYGGASKCETHMTSKINGVYSPSTINEEGCWYIEGIKIVRKDGIIDTTLTRPNKVASFFIFLFSVSFTLLGAFIYYLRMKLGMKINLE</sequence>
<feature type="signal peptide" evidence="3">
    <location>
        <begin position="1"/>
        <end position="20"/>
    </location>
</feature>
<evidence type="ECO:0000313" key="4">
    <source>
        <dbReference type="EMBL" id="CAE0458767.1"/>
    </source>
</evidence>
<evidence type="ECO:0000256" key="3">
    <source>
        <dbReference type="SAM" id="SignalP"/>
    </source>
</evidence>
<dbReference type="AlphaFoldDB" id="A0A7S3PXC4"/>
<feature type="region of interest" description="Disordered" evidence="1">
    <location>
        <begin position="295"/>
        <end position="314"/>
    </location>
</feature>
<keyword evidence="2" id="KW-0812">Transmembrane</keyword>
<gene>
    <name evidence="4" type="ORF">CDEB00056_LOCUS3608</name>
</gene>
<keyword evidence="3" id="KW-0732">Signal</keyword>
<protein>
    <submittedName>
        <fullName evidence="4">Uncharacterized protein</fullName>
    </submittedName>
</protein>
<feature type="chain" id="PRO_5031297011" evidence="3">
    <location>
        <begin position="21"/>
        <end position="412"/>
    </location>
</feature>